<comment type="caution">
    <text evidence="6">The sequence shown here is derived from an EMBL/GenBank/DDBJ whole genome shotgun (WGS) entry which is preliminary data.</text>
</comment>
<evidence type="ECO:0000256" key="5">
    <source>
        <dbReference type="RuleBase" id="RU365077"/>
    </source>
</evidence>
<dbReference type="GO" id="GO:0008290">
    <property type="term" value="C:F-actin capping protein complex"/>
    <property type="evidence" value="ECO:0007669"/>
    <property type="project" value="UniProtKB-UniRule"/>
</dbReference>
<dbReference type="GO" id="GO:0051016">
    <property type="term" value="P:barbed-end actin filament capping"/>
    <property type="evidence" value="ECO:0007669"/>
    <property type="project" value="UniProtKB-UniRule"/>
</dbReference>
<dbReference type="EMBL" id="JANBQB010000488">
    <property type="protein sequence ID" value="KAJ1975830.1"/>
    <property type="molecule type" value="Genomic_DNA"/>
</dbReference>
<proteinExistence type="inferred from homology"/>
<dbReference type="AlphaFoldDB" id="A0A9W8EBX4"/>
<feature type="non-terminal residue" evidence="6">
    <location>
        <position position="1"/>
    </location>
</feature>
<dbReference type="InterPro" id="IPR042489">
    <property type="entry name" value="CapZ_alpha_1"/>
</dbReference>
<evidence type="ECO:0000256" key="2">
    <source>
        <dbReference type="ARBA" id="ARBA00014038"/>
    </source>
</evidence>
<accession>A0A9W8EBX4</accession>
<dbReference type="InterPro" id="IPR042276">
    <property type="entry name" value="CapZ_alpha/beta_2"/>
</dbReference>
<keyword evidence="7" id="KW-1185">Reference proteome</keyword>
<comment type="similarity">
    <text evidence="1 5">Belongs to the F-actin-capping protein alpha subunit family.</text>
</comment>
<name>A0A9W8EBX4_9FUNG</name>
<sequence>MADHELSTDEKIKIATQFLLTSPPGEVNEVFNDIRGLINNDEALQEGITPALEQYNTEQLLTVTVPEVEHQVIISKYNQVDATHFIDPRSQQIFKFDHLRQVANKPQSHTVHEATEELRTAADKLVEQYVADHYPEGASLTIGQDNQLTILVVSNKFNPDNFWNGRWRAVWTLDLATCELKGTAKVVVHYYEDGNVQLN</sequence>
<dbReference type="GO" id="GO:0051015">
    <property type="term" value="F:actin filament binding"/>
    <property type="evidence" value="ECO:0007669"/>
    <property type="project" value="TreeGrafter"/>
</dbReference>
<dbReference type="InterPro" id="IPR037282">
    <property type="entry name" value="CapZ_alpha/beta"/>
</dbReference>
<dbReference type="Gene3D" id="3.90.1150.210">
    <property type="entry name" value="F-actin capping protein, beta subunit"/>
    <property type="match status" value="1"/>
</dbReference>
<evidence type="ECO:0000313" key="7">
    <source>
        <dbReference type="Proteomes" id="UP001151582"/>
    </source>
</evidence>
<dbReference type="GO" id="GO:0030036">
    <property type="term" value="P:actin cytoskeleton organization"/>
    <property type="evidence" value="ECO:0007669"/>
    <property type="project" value="TreeGrafter"/>
</dbReference>
<reference evidence="6" key="1">
    <citation type="submission" date="2022-07" db="EMBL/GenBank/DDBJ databases">
        <title>Phylogenomic reconstructions and comparative analyses of Kickxellomycotina fungi.</title>
        <authorList>
            <person name="Reynolds N.K."/>
            <person name="Stajich J.E."/>
            <person name="Barry K."/>
            <person name="Grigoriev I.V."/>
            <person name="Crous P."/>
            <person name="Smith M.E."/>
        </authorList>
    </citation>
    <scope>NUCLEOTIDE SEQUENCE</scope>
    <source>
        <strain evidence="6">RSA 567</strain>
    </source>
</reference>
<keyword evidence="3 5" id="KW-0117">Actin capping</keyword>
<dbReference type="PRINTS" id="PR00191">
    <property type="entry name" value="FACTINCAPA"/>
</dbReference>
<evidence type="ECO:0000256" key="1">
    <source>
        <dbReference type="ARBA" id="ARBA00010479"/>
    </source>
</evidence>
<evidence type="ECO:0000256" key="3">
    <source>
        <dbReference type="ARBA" id="ARBA00022467"/>
    </source>
</evidence>
<evidence type="ECO:0000256" key="4">
    <source>
        <dbReference type="ARBA" id="ARBA00023203"/>
    </source>
</evidence>
<comment type="subunit">
    <text evidence="5">Heterodimer of an alpha and a beta subunit.</text>
</comment>
<dbReference type="InterPro" id="IPR017865">
    <property type="entry name" value="F-actin_cap_asu_CS"/>
</dbReference>
<dbReference type="InterPro" id="IPR002189">
    <property type="entry name" value="CapZ_alpha"/>
</dbReference>
<dbReference type="OrthoDB" id="340550at2759"/>
<dbReference type="Proteomes" id="UP001151582">
    <property type="component" value="Unassembled WGS sequence"/>
</dbReference>
<dbReference type="PROSITE" id="PS00748">
    <property type="entry name" value="F_ACTIN_CAPPING_A_1"/>
    <property type="match status" value="1"/>
</dbReference>
<dbReference type="Pfam" id="PF01267">
    <property type="entry name" value="F-actin_cap_A"/>
    <property type="match status" value="1"/>
</dbReference>
<keyword evidence="4 5" id="KW-0009">Actin-binding</keyword>
<dbReference type="SUPFAM" id="SSF90096">
    <property type="entry name" value="Subunits of heterodimeric actin filament capping protein Capz"/>
    <property type="match status" value="1"/>
</dbReference>
<dbReference type="Gene3D" id="3.30.1140.60">
    <property type="entry name" value="F-actin capping protein, alpha subunit"/>
    <property type="match status" value="1"/>
</dbReference>
<dbReference type="GO" id="GO:0030863">
    <property type="term" value="C:cortical cytoskeleton"/>
    <property type="evidence" value="ECO:0007669"/>
    <property type="project" value="TreeGrafter"/>
</dbReference>
<dbReference type="PANTHER" id="PTHR10653">
    <property type="entry name" value="F-ACTIN-CAPPING PROTEIN SUBUNIT ALPHA"/>
    <property type="match status" value="1"/>
</dbReference>
<protein>
    <recommendedName>
        <fullName evidence="2 5">F-actin-capping protein subunit alpha</fullName>
    </recommendedName>
</protein>
<evidence type="ECO:0000313" key="6">
    <source>
        <dbReference type="EMBL" id="KAJ1975830.1"/>
    </source>
</evidence>
<gene>
    <name evidence="6" type="primary">CAP1_1</name>
    <name evidence="6" type="ORF">H4R34_004190</name>
</gene>
<dbReference type="PANTHER" id="PTHR10653:SF0">
    <property type="entry name" value="F-ACTIN-CAPPING PROTEIN SUBUNIT ALPHA"/>
    <property type="match status" value="1"/>
</dbReference>
<organism evidence="6 7">
    <name type="scientific">Dimargaris verticillata</name>
    <dbReference type="NCBI Taxonomy" id="2761393"/>
    <lineage>
        <taxon>Eukaryota</taxon>
        <taxon>Fungi</taxon>
        <taxon>Fungi incertae sedis</taxon>
        <taxon>Zoopagomycota</taxon>
        <taxon>Kickxellomycotina</taxon>
        <taxon>Dimargaritomycetes</taxon>
        <taxon>Dimargaritales</taxon>
        <taxon>Dimargaritaceae</taxon>
        <taxon>Dimargaris</taxon>
    </lineage>
</organism>
<comment type="function">
    <text evidence="5">F-actin-capping proteins bind in a Ca(2+)-independent manner to the fast growing ends of actin filaments (barbed end) thereby blocking the exchange of subunits at these ends. Unlike other capping proteins (such as gelsolin and severin), these proteins do not sever actin filaments.</text>
</comment>